<dbReference type="GO" id="GO:0006465">
    <property type="term" value="P:signal peptide processing"/>
    <property type="evidence" value="ECO:0007669"/>
    <property type="project" value="InterPro"/>
</dbReference>
<comment type="caution">
    <text evidence="9">The sequence shown here is derived from an EMBL/GenBank/DDBJ whole genome shotgun (WGS) entry which is preliminary data.</text>
</comment>
<feature type="transmembrane region" description="Helical" evidence="7">
    <location>
        <begin position="25"/>
        <end position="47"/>
    </location>
</feature>
<evidence type="ECO:0000256" key="3">
    <source>
        <dbReference type="ARBA" id="ARBA00009370"/>
    </source>
</evidence>
<gene>
    <name evidence="9" type="ORF">EV380_1639</name>
</gene>
<dbReference type="GO" id="GO:0004252">
    <property type="term" value="F:serine-type endopeptidase activity"/>
    <property type="evidence" value="ECO:0007669"/>
    <property type="project" value="InterPro"/>
</dbReference>
<comment type="subcellular location">
    <subcellularLocation>
        <location evidence="2">Cell membrane</location>
        <topology evidence="2">Single-pass type II membrane protein</topology>
    </subcellularLocation>
    <subcellularLocation>
        <location evidence="7">Membrane</location>
        <topology evidence="7">Single-pass type II membrane protein</topology>
    </subcellularLocation>
</comment>
<proteinExistence type="inferred from homology"/>
<dbReference type="InterPro" id="IPR000223">
    <property type="entry name" value="Pept_S26A_signal_pept_1"/>
</dbReference>
<dbReference type="PROSITE" id="PS00761">
    <property type="entry name" value="SPASE_I_3"/>
    <property type="match status" value="1"/>
</dbReference>
<evidence type="ECO:0000256" key="7">
    <source>
        <dbReference type="RuleBase" id="RU362042"/>
    </source>
</evidence>
<evidence type="ECO:0000313" key="10">
    <source>
        <dbReference type="Proteomes" id="UP000292685"/>
    </source>
</evidence>
<protein>
    <recommendedName>
        <fullName evidence="4 7">Signal peptidase I</fullName>
        <ecNumber evidence="4 7">3.4.21.89</ecNumber>
    </recommendedName>
</protein>
<keyword evidence="7" id="KW-1133">Transmembrane helix</keyword>
<evidence type="ECO:0000256" key="5">
    <source>
        <dbReference type="ARBA" id="ARBA00022801"/>
    </source>
</evidence>
<dbReference type="PANTHER" id="PTHR43390:SF1">
    <property type="entry name" value="CHLOROPLAST PROCESSING PEPTIDASE"/>
    <property type="match status" value="1"/>
</dbReference>
<keyword evidence="7" id="KW-0472">Membrane</keyword>
<dbReference type="Proteomes" id="UP000292685">
    <property type="component" value="Unassembled WGS sequence"/>
</dbReference>
<dbReference type="CDD" id="cd06530">
    <property type="entry name" value="S26_SPase_I"/>
    <property type="match status" value="1"/>
</dbReference>
<dbReference type="PANTHER" id="PTHR43390">
    <property type="entry name" value="SIGNAL PEPTIDASE I"/>
    <property type="match status" value="1"/>
</dbReference>
<dbReference type="InterPro" id="IPR019533">
    <property type="entry name" value="Peptidase_S26"/>
</dbReference>
<dbReference type="InterPro" id="IPR036286">
    <property type="entry name" value="LexA/Signal_pep-like_sf"/>
</dbReference>
<keyword evidence="10" id="KW-1185">Reference proteome</keyword>
<comment type="similarity">
    <text evidence="3 7">Belongs to the peptidase S26 family.</text>
</comment>
<evidence type="ECO:0000313" key="9">
    <source>
        <dbReference type="EMBL" id="RZU62052.1"/>
    </source>
</evidence>
<dbReference type="PRINTS" id="PR00727">
    <property type="entry name" value="LEADERPTASE"/>
</dbReference>
<evidence type="ECO:0000256" key="2">
    <source>
        <dbReference type="ARBA" id="ARBA00004401"/>
    </source>
</evidence>
<dbReference type="NCBIfam" id="TIGR02227">
    <property type="entry name" value="sigpep_I_bact"/>
    <property type="match status" value="1"/>
</dbReference>
<keyword evidence="7" id="KW-0645">Protease</keyword>
<keyword evidence="5 7" id="KW-0378">Hydrolase</keyword>
<evidence type="ECO:0000256" key="4">
    <source>
        <dbReference type="ARBA" id="ARBA00013208"/>
    </source>
</evidence>
<feature type="domain" description="Peptidase S26" evidence="8">
    <location>
        <begin position="26"/>
        <end position="232"/>
    </location>
</feature>
<feature type="active site" evidence="6">
    <location>
        <position position="123"/>
    </location>
</feature>
<name>A0A4Q8ACW5_9MICC</name>
<organism evidence="9 10">
    <name type="scientific">Zhihengliuella halotolerans</name>
    <dbReference type="NCBI Taxonomy" id="370736"/>
    <lineage>
        <taxon>Bacteria</taxon>
        <taxon>Bacillati</taxon>
        <taxon>Actinomycetota</taxon>
        <taxon>Actinomycetes</taxon>
        <taxon>Micrococcales</taxon>
        <taxon>Micrococcaceae</taxon>
        <taxon>Zhihengliuella</taxon>
    </lineage>
</organism>
<dbReference type="EMBL" id="SHLA01000001">
    <property type="protein sequence ID" value="RZU62052.1"/>
    <property type="molecule type" value="Genomic_DNA"/>
</dbReference>
<dbReference type="Gene3D" id="2.10.109.10">
    <property type="entry name" value="Umud Fragment, subunit A"/>
    <property type="match status" value="1"/>
</dbReference>
<dbReference type="GO" id="GO:0005886">
    <property type="term" value="C:plasma membrane"/>
    <property type="evidence" value="ECO:0007669"/>
    <property type="project" value="UniProtKB-SubCell"/>
</dbReference>
<dbReference type="SUPFAM" id="SSF51306">
    <property type="entry name" value="LexA/Signal peptidase"/>
    <property type="match status" value="1"/>
</dbReference>
<dbReference type="GO" id="GO:0009003">
    <property type="term" value="F:signal peptidase activity"/>
    <property type="evidence" value="ECO:0007669"/>
    <property type="project" value="UniProtKB-EC"/>
</dbReference>
<dbReference type="EC" id="3.4.21.89" evidence="4 7"/>
<dbReference type="AlphaFoldDB" id="A0A4Q8ACW5"/>
<dbReference type="Pfam" id="PF10502">
    <property type="entry name" value="Peptidase_S26"/>
    <property type="match status" value="1"/>
</dbReference>
<reference evidence="9 10" key="1">
    <citation type="submission" date="2019-02" db="EMBL/GenBank/DDBJ databases">
        <title>Sequencing the genomes of 1000 actinobacteria strains.</title>
        <authorList>
            <person name="Klenk H.-P."/>
        </authorList>
    </citation>
    <scope>NUCLEOTIDE SEQUENCE [LARGE SCALE GENOMIC DNA]</scope>
    <source>
        <strain evidence="9 10">DSM 17364</strain>
    </source>
</reference>
<feature type="active site" evidence="6">
    <location>
        <position position="53"/>
    </location>
</feature>
<evidence type="ECO:0000256" key="6">
    <source>
        <dbReference type="PIRSR" id="PIRSR600223-1"/>
    </source>
</evidence>
<keyword evidence="7" id="KW-0812">Transmembrane</keyword>
<accession>A0A4Q8ACW5</accession>
<comment type="catalytic activity">
    <reaction evidence="1 7">
        <text>Cleavage of hydrophobic, N-terminal signal or leader sequences from secreted and periplasmic proteins.</text>
        <dbReference type="EC" id="3.4.21.89"/>
    </reaction>
</comment>
<evidence type="ECO:0000259" key="8">
    <source>
        <dbReference type="Pfam" id="PF10502"/>
    </source>
</evidence>
<dbReference type="InterPro" id="IPR019758">
    <property type="entry name" value="Pept_S26A_signal_pept_1_CS"/>
</dbReference>
<sequence length="240" mass="25218">MPAADAEAPQESAATKRRWPAGVGFALNVLVALLVVSLVQGFVVKVFNVPSGSMEQTLGVGDRILVNRLAYGGADPEPGDVVVFAAAGDWEPAAAPKGPLRRAAEFFGDLTGIGPASHHYLVKRVVGTSGDTVECCDDAGSVLLEGEPLDEPYIHNDYPFEPGVQDCTSDVRSLRCFGPLEVPEGSLLVLGDHRSNSADSVIGCRGRDPGDGECLRAVDADTVVGRVVLKIWPLGRDGLD</sequence>
<evidence type="ECO:0000256" key="1">
    <source>
        <dbReference type="ARBA" id="ARBA00000677"/>
    </source>
</evidence>